<feature type="region of interest" description="Disordered" evidence="7">
    <location>
        <begin position="364"/>
        <end position="383"/>
    </location>
</feature>
<organism evidence="9">
    <name type="scientific">Oryza sativa subsp. japonica</name>
    <name type="common">Rice</name>
    <dbReference type="NCBI Taxonomy" id="39947"/>
    <lineage>
        <taxon>Eukaryota</taxon>
        <taxon>Viridiplantae</taxon>
        <taxon>Streptophyta</taxon>
        <taxon>Embryophyta</taxon>
        <taxon>Tracheophyta</taxon>
        <taxon>Spermatophyta</taxon>
        <taxon>Magnoliopsida</taxon>
        <taxon>Liliopsida</taxon>
        <taxon>Poales</taxon>
        <taxon>Poaceae</taxon>
        <taxon>BOP clade</taxon>
        <taxon>Oryzoideae</taxon>
        <taxon>Oryzeae</taxon>
        <taxon>Oryzinae</taxon>
        <taxon>Oryza</taxon>
        <taxon>Oryza sativa</taxon>
    </lineage>
</organism>
<dbReference type="FunFam" id="1.10.510.10:FF:000870">
    <property type="entry name" value="OSJNBa0016N04.16-like protein"/>
    <property type="match status" value="1"/>
</dbReference>
<evidence type="ECO:0000256" key="3">
    <source>
        <dbReference type="ARBA" id="ARBA00022741"/>
    </source>
</evidence>
<feature type="compositionally biased region" description="Polar residues" evidence="7">
    <location>
        <begin position="369"/>
        <end position="383"/>
    </location>
</feature>
<reference evidence="9" key="2">
    <citation type="submission" date="2008-12" db="EMBL/GenBank/DDBJ databases">
        <title>Improved gene annotation of the rice (Oryza sativa) genomes.</title>
        <authorList>
            <person name="Wang J."/>
            <person name="Li R."/>
            <person name="Fan W."/>
            <person name="Huang Q."/>
            <person name="Zhang J."/>
            <person name="Zhou Y."/>
            <person name="Hu Y."/>
            <person name="Zi S."/>
            <person name="Li J."/>
            <person name="Ni P."/>
            <person name="Zheng H."/>
            <person name="Zhang Y."/>
            <person name="Zhao M."/>
            <person name="Hao Q."/>
            <person name="McDermott J."/>
            <person name="Samudrala R."/>
            <person name="Kristiansen K."/>
            <person name="Wong G.K.-S."/>
        </authorList>
    </citation>
    <scope>NUCLEOTIDE SEQUENCE</scope>
</reference>
<keyword evidence="2" id="KW-0677">Repeat</keyword>
<keyword evidence="4" id="KW-0418">Kinase</keyword>
<gene>
    <name evidence="9" type="ORF">OsJ_33427</name>
</gene>
<evidence type="ECO:0000313" key="9">
    <source>
        <dbReference type="EMBL" id="EEE51879.1"/>
    </source>
</evidence>
<keyword evidence="1" id="KW-0808">Transferase</keyword>
<dbReference type="PANTHER" id="PTHR45707">
    <property type="entry name" value="C2 CALCIUM/LIPID-BINDING PLANT PHOSPHORIBOSYLTRANSFERASE FAMILY PROTEIN"/>
    <property type="match status" value="1"/>
</dbReference>
<dbReference type="AlphaFoldDB" id="B9GA23"/>
<dbReference type="SUPFAM" id="SSF56112">
    <property type="entry name" value="Protein kinase-like (PK-like)"/>
    <property type="match status" value="2"/>
</dbReference>
<keyword evidence="5 6" id="KW-0067">ATP-binding</keyword>
<dbReference type="Gene3D" id="3.30.200.20">
    <property type="entry name" value="Phosphorylase Kinase, domain 1"/>
    <property type="match status" value="1"/>
</dbReference>
<evidence type="ECO:0000259" key="8">
    <source>
        <dbReference type="PROSITE" id="PS50011"/>
    </source>
</evidence>
<accession>B9GA23</accession>
<dbReference type="InterPro" id="IPR008271">
    <property type="entry name" value="Ser/Thr_kinase_AS"/>
</dbReference>
<dbReference type="InterPro" id="IPR017441">
    <property type="entry name" value="Protein_kinase_ATP_BS"/>
</dbReference>
<evidence type="ECO:0000256" key="4">
    <source>
        <dbReference type="ARBA" id="ARBA00022777"/>
    </source>
</evidence>
<dbReference type="FunFam" id="1.10.510.10:FF:000625">
    <property type="entry name" value="Cysteine-rich receptor-like protein kinase 6"/>
    <property type="match status" value="1"/>
</dbReference>
<sequence>MEFEGLLQPLGISYRVSLYTDDVVTFIRPTVEEIRAAMETAPEGKIIFSEGALPVLRYFRFECGVLCLEFRPGAMPNLQRLKLGFNTEQENYVNMLAGIEYLSNLQHIAARIGPNASVDEFDRRAVDSAFKKAITKHPRCPSFNVQWVASSKEEWHPSEKQQQSQEKGSSSGEYVTIKTGSAEDTDKNVLTGHRIFPQPSGKAHSSTQHKGSLAGQDWTIEKESVQDMTKESFTVLHQTSRTTNHMEPLDHNQLSLDDLECFYANGIISAVFEYMDCGSLSDLLKTVITIPEPYLAAICKQASYMCVQKKASDRSSAKFLLTHPFLSLYSDMDIDLASYFKITGSPFDTFSSSKIKGFSDFGQSEMKGESSTQNKAGNKSQYPITIPKNPTLDSLKVITDNFSSKREIGRGAFGVVYKGVLENGEVIAVKKLERTSGIHARRFQNEANNLLELEHKNVVKLIGSCCQAERQVVEHDGKYVFTDVVEKLLCYEYLPNGSLDNYIYDELNGIDWPTRFKIILGICNGLHFLHKERNEAIIHMNLKPSNILLGDNMVPKIADFGLSRLFGQEQTRLITQNVVGWIGYIAPEYYYRGEISEKSDIFSLGILILEIVTGLKNDSTSQEVSSRILIDNVRRKWLKSSQITSRYPSLEEDDILQAKRCIESGLNCVETDPKKRPTISEIIVKLTDKGTEVKQGVLPNGELVAVKKLLDSVTAVNQDKQFQSEAGILIDLNHKNIVKLIGYCYEIRKEVVENNRKFFFVETPKKLLCYEYLPTGSLDKYIYGESNELKWDMRFKIIEGICQGLKFLHELKRPIIHLDLKPGNVLLDDNMMPKIADFGLSRLLGEEQTRTRTLTVVGSIGYIAPEYRYSGEISTKSDIFSLGVLIIEIVTGLKVNSSSQDVTSKGFIENVRNNWAKMPQIASNYPLLEANCLQEVKRCIDIALACVDKNPKGRPSIGEIIDRLNWRKG</sequence>
<reference evidence="9" key="1">
    <citation type="journal article" date="2005" name="PLoS Biol.">
        <title>The genomes of Oryza sativa: a history of duplications.</title>
        <authorList>
            <person name="Yu J."/>
            <person name="Wang J."/>
            <person name="Lin W."/>
            <person name="Li S."/>
            <person name="Li H."/>
            <person name="Zhou J."/>
            <person name="Ni P."/>
            <person name="Dong W."/>
            <person name="Hu S."/>
            <person name="Zeng C."/>
            <person name="Zhang J."/>
            <person name="Zhang Y."/>
            <person name="Li R."/>
            <person name="Xu Z."/>
            <person name="Li S."/>
            <person name="Li X."/>
            <person name="Zheng H."/>
            <person name="Cong L."/>
            <person name="Lin L."/>
            <person name="Yin J."/>
            <person name="Geng J."/>
            <person name="Li G."/>
            <person name="Shi J."/>
            <person name="Liu J."/>
            <person name="Lv H."/>
            <person name="Li J."/>
            <person name="Wang J."/>
            <person name="Deng Y."/>
            <person name="Ran L."/>
            <person name="Shi X."/>
            <person name="Wang X."/>
            <person name="Wu Q."/>
            <person name="Li C."/>
            <person name="Ren X."/>
            <person name="Wang J."/>
            <person name="Wang X."/>
            <person name="Li D."/>
            <person name="Liu D."/>
            <person name="Zhang X."/>
            <person name="Ji Z."/>
            <person name="Zhao W."/>
            <person name="Sun Y."/>
            <person name="Zhang Z."/>
            <person name="Bao J."/>
            <person name="Han Y."/>
            <person name="Dong L."/>
            <person name="Ji J."/>
            <person name="Chen P."/>
            <person name="Wu S."/>
            <person name="Liu J."/>
            <person name="Xiao Y."/>
            <person name="Bu D."/>
            <person name="Tan J."/>
            <person name="Yang L."/>
            <person name="Ye C."/>
            <person name="Zhang J."/>
            <person name="Xu J."/>
            <person name="Zhou Y."/>
            <person name="Yu Y."/>
            <person name="Zhang B."/>
            <person name="Zhuang S."/>
            <person name="Wei H."/>
            <person name="Liu B."/>
            <person name="Lei M."/>
            <person name="Yu H."/>
            <person name="Li Y."/>
            <person name="Xu H."/>
            <person name="Wei S."/>
            <person name="He X."/>
            <person name="Fang L."/>
            <person name="Zhang Z."/>
            <person name="Zhang Y."/>
            <person name="Huang X."/>
            <person name="Su Z."/>
            <person name="Tong W."/>
            <person name="Li J."/>
            <person name="Tong Z."/>
            <person name="Li S."/>
            <person name="Ye J."/>
            <person name="Wang L."/>
            <person name="Fang L."/>
            <person name="Lei T."/>
            <person name="Chen C."/>
            <person name="Chen H."/>
            <person name="Xu Z."/>
            <person name="Li H."/>
            <person name="Huang H."/>
            <person name="Zhang F."/>
            <person name="Xu H."/>
            <person name="Li N."/>
            <person name="Zhao C."/>
            <person name="Li S."/>
            <person name="Dong L."/>
            <person name="Huang Y."/>
            <person name="Li L."/>
            <person name="Xi Y."/>
            <person name="Qi Q."/>
            <person name="Li W."/>
            <person name="Zhang B."/>
            <person name="Hu W."/>
            <person name="Zhang Y."/>
            <person name="Tian X."/>
            <person name="Jiao Y."/>
            <person name="Liang X."/>
            <person name="Jin J."/>
            <person name="Gao L."/>
            <person name="Zheng W."/>
            <person name="Hao B."/>
            <person name="Liu S."/>
            <person name="Wang W."/>
            <person name="Yuan L."/>
            <person name="Cao M."/>
            <person name="McDermott J."/>
            <person name="Samudrala R."/>
            <person name="Wang J."/>
            <person name="Wong G.K."/>
            <person name="Yang H."/>
        </authorList>
    </citation>
    <scope>NUCLEOTIDE SEQUENCE [LARGE SCALE GENOMIC DNA]</scope>
</reference>
<evidence type="ECO:0000256" key="2">
    <source>
        <dbReference type="ARBA" id="ARBA00022737"/>
    </source>
</evidence>
<dbReference type="SMART" id="SM00220">
    <property type="entry name" value="S_TKc"/>
    <property type="match status" value="2"/>
</dbReference>
<feature type="region of interest" description="Disordered" evidence="7">
    <location>
        <begin position="151"/>
        <end position="215"/>
    </location>
</feature>
<keyword evidence="3 6" id="KW-0547">Nucleotide-binding</keyword>
<dbReference type="Pfam" id="PF00069">
    <property type="entry name" value="Pkinase"/>
    <property type="match status" value="2"/>
</dbReference>
<feature type="domain" description="Protein kinase" evidence="8">
    <location>
        <begin position="681"/>
        <end position="967"/>
    </location>
</feature>
<feature type="compositionally biased region" description="Low complexity" evidence="7">
    <location>
        <begin position="160"/>
        <end position="173"/>
    </location>
</feature>
<dbReference type="GO" id="GO:0004672">
    <property type="term" value="F:protein kinase activity"/>
    <property type="evidence" value="ECO:0007669"/>
    <property type="project" value="InterPro"/>
</dbReference>
<evidence type="ECO:0000256" key="5">
    <source>
        <dbReference type="ARBA" id="ARBA00022840"/>
    </source>
</evidence>
<dbReference type="Proteomes" id="UP000007752">
    <property type="component" value="Chromosome 11"/>
</dbReference>
<proteinExistence type="predicted"/>
<feature type="binding site" evidence="6">
    <location>
        <position position="431"/>
    </location>
    <ligand>
        <name>ATP</name>
        <dbReference type="ChEBI" id="CHEBI:30616"/>
    </ligand>
</feature>
<dbReference type="PANTHER" id="PTHR45707:SF59">
    <property type="entry name" value="PROTEIN KINASE DOMAIN-CONTAINING PROTEIN"/>
    <property type="match status" value="1"/>
</dbReference>
<feature type="domain" description="Protein kinase" evidence="8">
    <location>
        <begin position="402"/>
        <end position="698"/>
    </location>
</feature>
<dbReference type="PROSITE" id="PS50011">
    <property type="entry name" value="PROTEIN_KINASE_DOM"/>
    <property type="match status" value="2"/>
</dbReference>
<dbReference type="Pfam" id="PF23598">
    <property type="entry name" value="LRR_14"/>
    <property type="match status" value="1"/>
</dbReference>
<dbReference type="InterPro" id="IPR000719">
    <property type="entry name" value="Prot_kinase_dom"/>
</dbReference>
<dbReference type="Gene3D" id="1.10.510.10">
    <property type="entry name" value="Transferase(Phosphotransferase) domain 1"/>
    <property type="match status" value="2"/>
</dbReference>
<dbReference type="InterPro" id="IPR055414">
    <property type="entry name" value="LRR_R13L4/SHOC2-like"/>
</dbReference>
<evidence type="ECO:0000256" key="7">
    <source>
        <dbReference type="SAM" id="MobiDB-lite"/>
    </source>
</evidence>
<dbReference type="InterPro" id="IPR011009">
    <property type="entry name" value="Kinase-like_dom_sf"/>
</dbReference>
<evidence type="ECO:0000256" key="6">
    <source>
        <dbReference type="PROSITE-ProRule" id="PRU10141"/>
    </source>
</evidence>
<evidence type="ECO:0000256" key="1">
    <source>
        <dbReference type="ARBA" id="ARBA00022679"/>
    </source>
</evidence>
<dbReference type="FunFam" id="3.30.200.20:FF:000465">
    <property type="entry name" value="Cysteine-rich receptor-like protein kinase 6"/>
    <property type="match status" value="1"/>
</dbReference>
<dbReference type="PROSITE" id="PS00108">
    <property type="entry name" value="PROTEIN_KINASE_ST"/>
    <property type="match status" value="1"/>
</dbReference>
<dbReference type="GO" id="GO:0005524">
    <property type="term" value="F:ATP binding"/>
    <property type="evidence" value="ECO:0007669"/>
    <property type="project" value="UniProtKB-UniRule"/>
</dbReference>
<name>B9GA23_ORYSJ</name>
<dbReference type="EMBL" id="CM000148">
    <property type="protein sequence ID" value="EEE51879.1"/>
    <property type="molecule type" value="Genomic_DNA"/>
</dbReference>
<dbReference type="PROSITE" id="PS00107">
    <property type="entry name" value="PROTEIN_KINASE_ATP"/>
    <property type="match status" value="1"/>
</dbReference>
<dbReference type="HOGENOM" id="CLU_000288_21_4_1"/>
<protein>
    <recommendedName>
        <fullName evidence="8">Protein kinase domain-containing protein</fullName>
    </recommendedName>
</protein>